<name>A0A240E4T7_9BURK</name>
<dbReference type="Proteomes" id="UP000218069">
    <property type="component" value="Unassembled WGS sequence"/>
</dbReference>
<dbReference type="PANTHER" id="PTHR46623:SF6">
    <property type="entry name" value="ALPHA_BETA-HYDROLASES SUPERFAMILY PROTEIN"/>
    <property type="match status" value="1"/>
</dbReference>
<dbReference type="InterPro" id="IPR002925">
    <property type="entry name" value="Dienelactn_hydro"/>
</dbReference>
<dbReference type="EMBL" id="OANS01000005">
    <property type="protein sequence ID" value="SNX29526.1"/>
    <property type="molecule type" value="Genomic_DNA"/>
</dbReference>
<sequence>MITFQRPDGKSVAAYLAEPESIDGAPGIVVIQEWWGLDDEIKKVADRLAKAGYRALVPDLYRGKLALEAQEAEHLMSGLDFGDAAGQDIRGAVQYLKATGSTKVAVTGFCMGGALTILSACHVPELDATVVWYGFPPAEYVDAQAITKPMLGHWALQDEFFPITGVDALEAKLQAAGVNYDFERYDAKHAFANPKSDSRGLPPLQYNSAAAELAWDRSLEFLKKYLDN</sequence>
<proteinExistence type="predicted"/>
<gene>
    <name evidence="2" type="ORF">SAMN06295945_1904</name>
</gene>
<dbReference type="Gene3D" id="3.40.50.1820">
    <property type="entry name" value="alpha/beta hydrolase"/>
    <property type="match status" value="1"/>
</dbReference>
<reference evidence="3" key="1">
    <citation type="submission" date="2017-08" db="EMBL/GenBank/DDBJ databases">
        <authorList>
            <person name="Varghese N."/>
            <person name="Submissions S."/>
        </authorList>
    </citation>
    <scope>NUCLEOTIDE SEQUENCE [LARGE SCALE GENOMIC DNA]</scope>
    <source>
        <strain evidence="3">AP-Melu-1000-B4</strain>
    </source>
</reference>
<dbReference type="InterPro" id="IPR029058">
    <property type="entry name" value="AB_hydrolase_fold"/>
</dbReference>
<feature type="domain" description="Dienelactone hydrolase" evidence="1">
    <location>
        <begin position="13"/>
        <end position="226"/>
    </location>
</feature>
<dbReference type="PANTHER" id="PTHR46623">
    <property type="entry name" value="CARBOXYMETHYLENEBUTENOLIDASE-RELATED"/>
    <property type="match status" value="1"/>
</dbReference>
<dbReference type="GO" id="GO:0016787">
    <property type="term" value="F:hydrolase activity"/>
    <property type="evidence" value="ECO:0007669"/>
    <property type="project" value="InterPro"/>
</dbReference>
<dbReference type="AlphaFoldDB" id="A0A240E4T7"/>
<dbReference type="InterPro" id="IPR051049">
    <property type="entry name" value="Dienelactone_hydrolase-like"/>
</dbReference>
<organism evidence="2 3">
    <name type="scientific">Polynucleobacter meluiroseus</name>
    <dbReference type="NCBI Taxonomy" id="1938814"/>
    <lineage>
        <taxon>Bacteria</taxon>
        <taxon>Pseudomonadati</taxon>
        <taxon>Pseudomonadota</taxon>
        <taxon>Betaproteobacteria</taxon>
        <taxon>Burkholderiales</taxon>
        <taxon>Burkholderiaceae</taxon>
        <taxon>Polynucleobacter</taxon>
    </lineage>
</organism>
<dbReference type="SUPFAM" id="SSF53474">
    <property type="entry name" value="alpha/beta-Hydrolases"/>
    <property type="match status" value="1"/>
</dbReference>
<dbReference type="Pfam" id="PF01738">
    <property type="entry name" value="DLH"/>
    <property type="match status" value="1"/>
</dbReference>
<dbReference type="OrthoDB" id="62567at2"/>
<evidence type="ECO:0000313" key="2">
    <source>
        <dbReference type="EMBL" id="SNX29526.1"/>
    </source>
</evidence>
<protein>
    <submittedName>
        <fullName evidence="2">Carboxymethylenebutenolidase</fullName>
    </submittedName>
</protein>
<evidence type="ECO:0000259" key="1">
    <source>
        <dbReference type="Pfam" id="PF01738"/>
    </source>
</evidence>
<accession>A0A240E4T7</accession>
<keyword evidence="3" id="KW-1185">Reference proteome</keyword>
<dbReference type="RefSeq" id="WP_096674677.1">
    <property type="nucleotide sequence ID" value="NZ_OANS01000005.1"/>
</dbReference>
<evidence type="ECO:0000313" key="3">
    <source>
        <dbReference type="Proteomes" id="UP000218069"/>
    </source>
</evidence>